<keyword evidence="2" id="KW-1185">Reference proteome</keyword>
<protein>
    <submittedName>
        <fullName evidence="1">Uncharacterized protein</fullName>
    </submittedName>
</protein>
<sequence>MAETGQARGWDLDSGLEKMVYGSLELDLVVKPGQSTYVLVRTGVKLREINHLNLYLSLDPFKQKEDIPEVAKGAPTIADQPRQVLTIPFGTV</sequence>
<reference evidence="1 2" key="1">
    <citation type="submission" date="2015-05" db="EMBL/GenBank/DDBJ databases">
        <title>Distinctive expansion of gene families associated with plant cell wall degradation and secondary metabolism in the genomes of grapevine trunk pathogens.</title>
        <authorList>
            <person name="Lawrence D.P."/>
            <person name="Travadon R."/>
            <person name="Rolshausen P.E."/>
            <person name="Baumgartner K."/>
        </authorList>
    </citation>
    <scope>NUCLEOTIDE SEQUENCE [LARGE SCALE GENOMIC DNA]</scope>
    <source>
        <strain evidence="1">DA912</strain>
    </source>
</reference>
<organism evidence="1 2">
    <name type="scientific">Diaporthe ampelina</name>
    <dbReference type="NCBI Taxonomy" id="1214573"/>
    <lineage>
        <taxon>Eukaryota</taxon>
        <taxon>Fungi</taxon>
        <taxon>Dikarya</taxon>
        <taxon>Ascomycota</taxon>
        <taxon>Pezizomycotina</taxon>
        <taxon>Sordariomycetes</taxon>
        <taxon>Sordariomycetidae</taxon>
        <taxon>Diaporthales</taxon>
        <taxon>Diaporthaceae</taxon>
        <taxon>Diaporthe</taxon>
    </lineage>
</organism>
<evidence type="ECO:0000313" key="1">
    <source>
        <dbReference type="EMBL" id="KKY38448.1"/>
    </source>
</evidence>
<proteinExistence type="predicted"/>
<reference evidence="1 2" key="2">
    <citation type="submission" date="2015-05" db="EMBL/GenBank/DDBJ databases">
        <authorList>
            <person name="Morales-Cruz A."/>
            <person name="Amrine K.C."/>
            <person name="Cantu D."/>
        </authorList>
    </citation>
    <scope>NUCLEOTIDE SEQUENCE [LARGE SCALE GENOMIC DNA]</scope>
    <source>
        <strain evidence="1">DA912</strain>
    </source>
</reference>
<gene>
    <name evidence="1" type="ORF">UCDDA912_g01766</name>
</gene>
<dbReference type="EMBL" id="LCUC01000059">
    <property type="protein sequence ID" value="KKY38448.1"/>
    <property type="molecule type" value="Genomic_DNA"/>
</dbReference>
<name>A0A0G2HUJ7_9PEZI</name>
<dbReference type="AlphaFoldDB" id="A0A0G2HUJ7"/>
<accession>A0A0G2HUJ7</accession>
<evidence type="ECO:0000313" key="2">
    <source>
        <dbReference type="Proteomes" id="UP000034680"/>
    </source>
</evidence>
<dbReference type="Proteomes" id="UP000034680">
    <property type="component" value="Unassembled WGS sequence"/>
</dbReference>
<comment type="caution">
    <text evidence="1">The sequence shown here is derived from an EMBL/GenBank/DDBJ whole genome shotgun (WGS) entry which is preliminary data.</text>
</comment>